<comment type="caution">
    <text evidence="2">The sequence shown here is derived from an EMBL/GenBank/DDBJ whole genome shotgun (WGS) entry which is preliminary data.</text>
</comment>
<keyword evidence="3" id="KW-1185">Reference proteome</keyword>
<dbReference type="Proteomes" id="UP001054945">
    <property type="component" value="Unassembled WGS sequence"/>
</dbReference>
<name>A0AAV4QSS8_CAEEX</name>
<dbReference type="AlphaFoldDB" id="A0AAV4QSS8"/>
<evidence type="ECO:0000313" key="3">
    <source>
        <dbReference type="Proteomes" id="UP001054945"/>
    </source>
</evidence>
<feature type="region of interest" description="Disordered" evidence="1">
    <location>
        <begin position="1"/>
        <end position="44"/>
    </location>
</feature>
<accession>A0AAV4QSS8</accession>
<reference evidence="2 3" key="1">
    <citation type="submission" date="2021-06" db="EMBL/GenBank/DDBJ databases">
        <title>Caerostris extrusa draft genome.</title>
        <authorList>
            <person name="Kono N."/>
            <person name="Arakawa K."/>
        </authorList>
    </citation>
    <scope>NUCLEOTIDE SEQUENCE [LARGE SCALE GENOMIC DNA]</scope>
</reference>
<feature type="compositionally biased region" description="Basic and acidic residues" evidence="1">
    <location>
        <begin position="11"/>
        <end position="44"/>
    </location>
</feature>
<protein>
    <submittedName>
        <fullName evidence="2">Uncharacterized protein</fullName>
    </submittedName>
</protein>
<sequence length="184" mass="21301">MAVPQNSHFAMSRERQGSREEGGGAEMPRREPEQADNWRDADKSNKGKRHRFYFIFVPIIFPFWEPTNIYHSNKSLSKPRSGYPQHSFPPYLNTALGYYNPLKMYIASSTKCFCQISELSWGSLFIFESFVKCNEQSTSFCSCVFEKPYGNDGRKSEVTVFRDILGIPKGIHWYLKTLRCVAII</sequence>
<gene>
    <name evidence="2" type="ORF">CEXT_461191</name>
</gene>
<dbReference type="EMBL" id="BPLR01006618">
    <property type="protein sequence ID" value="GIY11192.1"/>
    <property type="molecule type" value="Genomic_DNA"/>
</dbReference>
<organism evidence="2 3">
    <name type="scientific">Caerostris extrusa</name>
    <name type="common">Bark spider</name>
    <name type="synonym">Caerostris bankana</name>
    <dbReference type="NCBI Taxonomy" id="172846"/>
    <lineage>
        <taxon>Eukaryota</taxon>
        <taxon>Metazoa</taxon>
        <taxon>Ecdysozoa</taxon>
        <taxon>Arthropoda</taxon>
        <taxon>Chelicerata</taxon>
        <taxon>Arachnida</taxon>
        <taxon>Araneae</taxon>
        <taxon>Araneomorphae</taxon>
        <taxon>Entelegynae</taxon>
        <taxon>Araneoidea</taxon>
        <taxon>Araneidae</taxon>
        <taxon>Caerostris</taxon>
    </lineage>
</organism>
<evidence type="ECO:0000256" key="1">
    <source>
        <dbReference type="SAM" id="MobiDB-lite"/>
    </source>
</evidence>
<proteinExistence type="predicted"/>
<evidence type="ECO:0000313" key="2">
    <source>
        <dbReference type="EMBL" id="GIY11192.1"/>
    </source>
</evidence>